<dbReference type="GO" id="GO:0009401">
    <property type="term" value="P:phosphoenolpyruvate-dependent sugar phosphotransferase system"/>
    <property type="evidence" value="ECO:0007669"/>
    <property type="project" value="InterPro"/>
</dbReference>
<dbReference type="Gene3D" id="3.40.50.2300">
    <property type="match status" value="1"/>
</dbReference>
<keyword evidence="10" id="KW-1185">Reference proteome</keyword>
<dbReference type="CDD" id="cd00133">
    <property type="entry name" value="PTS_IIB"/>
    <property type="match status" value="1"/>
</dbReference>
<feature type="domain" description="PRD" evidence="8">
    <location>
        <begin position="755"/>
        <end position="853"/>
    </location>
</feature>
<evidence type="ECO:0000313" key="10">
    <source>
        <dbReference type="Proteomes" id="UP000284109"/>
    </source>
</evidence>
<dbReference type="GO" id="GO:0016020">
    <property type="term" value="C:membrane"/>
    <property type="evidence" value="ECO:0007669"/>
    <property type="project" value="InterPro"/>
</dbReference>
<reference evidence="9 10" key="1">
    <citation type="submission" date="2018-07" db="EMBL/GenBank/DDBJ databases">
        <title>Genome sequences of six Lactobacillus spp. isolated from bumble bee guts.</title>
        <authorList>
            <person name="Motta E.V.S."/>
            <person name="Moran N.A."/>
        </authorList>
    </citation>
    <scope>NUCLEOTIDE SEQUENCE [LARGE SCALE GENOMIC DNA]</scope>
    <source>
        <strain evidence="9 10">BI-1.1</strain>
    </source>
</reference>
<dbReference type="PROSITE" id="PS50045">
    <property type="entry name" value="SIGMA54_INTERACT_4"/>
    <property type="match status" value="1"/>
</dbReference>
<dbReference type="Gene3D" id="1.10.10.10">
    <property type="entry name" value="Winged helix-like DNA-binding domain superfamily/Winged helix DNA-binding domain"/>
    <property type="match status" value="1"/>
</dbReference>
<dbReference type="InterPro" id="IPR036388">
    <property type="entry name" value="WH-like_DNA-bd_sf"/>
</dbReference>
<keyword evidence="2" id="KW-0808">Transferase</keyword>
<dbReference type="InterPro" id="IPR036095">
    <property type="entry name" value="PTS_EIIB-like_sf"/>
</dbReference>
<keyword evidence="5" id="KW-0238">DNA-binding</keyword>
<dbReference type="InterPro" id="IPR036634">
    <property type="entry name" value="PRD_sf"/>
</dbReference>
<evidence type="ECO:0000259" key="8">
    <source>
        <dbReference type="PROSITE" id="PS51372"/>
    </source>
</evidence>
<organism evidence="9 10">
    <name type="scientific">Bombilactobacillus bombi</name>
    <dbReference type="NCBI Taxonomy" id="1303590"/>
    <lineage>
        <taxon>Bacteria</taxon>
        <taxon>Bacillati</taxon>
        <taxon>Bacillota</taxon>
        <taxon>Bacilli</taxon>
        <taxon>Lactobacillales</taxon>
        <taxon>Lactobacillaceae</taxon>
        <taxon>Bombilactobacillus</taxon>
    </lineage>
</organism>
<dbReference type="AlphaFoldDB" id="A0A417ZHI5"/>
<proteinExistence type="predicted"/>
<dbReference type="GO" id="GO:0006355">
    <property type="term" value="P:regulation of DNA-templated transcription"/>
    <property type="evidence" value="ECO:0007669"/>
    <property type="project" value="InterPro"/>
</dbReference>
<dbReference type="SUPFAM" id="SSF52540">
    <property type="entry name" value="P-loop containing nucleoside triphosphate hydrolases"/>
    <property type="match status" value="1"/>
</dbReference>
<dbReference type="SUPFAM" id="SSF63520">
    <property type="entry name" value="PTS-regulatory domain, PRD"/>
    <property type="match status" value="1"/>
</dbReference>
<dbReference type="InterPro" id="IPR002078">
    <property type="entry name" value="Sigma_54_int"/>
</dbReference>
<dbReference type="InterPro" id="IPR011608">
    <property type="entry name" value="PRD"/>
</dbReference>
<dbReference type="PANTHER" id="PTHR32071">
    <property type="entry name" value="TRANSCRIPTIONAL REGULATORY PROTEIN"/>
    <property type="match status" value="1"/>
</dbReference>
<dbReference type="GO" id="GO:0003677">
    <property type="term" value="F:DNA binding"/>
    <property type="evidence" value="ECO:0007669"/>
    <property type="project" value="UniProtKB-KW"/>
</dbReference>
<feature type="domain" description="Sigma-54 factor interaction" evidence="6">
    <location>
        <begin position="79"/>
        <end position="313"/>
    </location>
</feature>
<dbReference type="Pfam" id="PF00158">
    <property type="entry name" value="Sigma54_activat"/>
    <property type="match status" value="1"/>
</dbReference>
<feature type="domain" description="PTS EIIA type-4" evidence="7">
    <location>
        <begin position="500"/>
        <end position="623"/>
    </location>
</feature>
<dbReference type="Gene3D" id="3.40.50.510">
    <property type="entry name" value="Phosphotransferase system, mannose-type IIA component"/>
    <property type="match status" value="1"/>
</dbReference>
<dbReference type="SUPFAM" id="SSF52794">
    <property type="entry name" value="PTS system IIB component-like"/>
    <property type="match status" value="1"/>
</dbReference>
<evidence type="ECO:0000256" key="2">
    <source>
        <dbReference type="ARBA" id="ARBA00022679"/>
    </source>
</evidence>
<dbReference type="Gene3D" id="1.10.1790.10">
    <property type="entry name" value="PRD domain"/>
    <property type="match status" value="1"/>
</dbReference>
<dbReference type="SMART" id="SM00382">
    <property type="entry name" value="AAA"/>
    <property type="match status" value="1"/>
</dbReference>
<dbReference type="OrthoDB" id="9771372at2"/>
<dbReference type="CDD" id="cd00009">
    <property type="entry name" value="AAA"/>
    <property type="match status" value="1"/>
</dbReference>
<name>A0A417ZHI5_9LACO</name>
<evidence type="ECO:0000256" key="5">
    <source>
        <dbReference type="ARBA" id="ARBA00023125"/>
    </source>
</evidence>
<dbReference type="InterPro" id="IPR036662">
    <property type="entry name" value="PTS_EIIA_man-typ_sf"/>
</dbReference>
<dbReference type="SUPFAM" id="SSF53062">
    <property type="entry name" value="PTS system fructose IIA component-like"/>
    <property type="match status" value="1"/>
</dbReference>
<keyword evidence="3" id="KW-0547">Nucleotide-binding</keyword>
<evidence type="ECO:0000256" key="4">
    <source>
        <dbReference type="ARBA" id="ARBA00022840"/>
    </source>
</evidence>
<dbReference type="SUPFAM" id="SSF46785">
    <property type="entry name" value="Winged helix' DNA-binding domain"/>
    <property type="match status" value="1"/>
</dbReference>
<evidence type="ECO:0000313" key="9">
    <source>
        <dbReference type="EMBL" id="RHW51181.1"/>
    </source>
</evidence>
<evidence type="ECO:0000259" key="6">
    <source>
        <dbReference type="PROSITE" id="PS50045"/>
    </source>
</evidence>
<dbReference type="PROSITE" id="PS51096">
    <property type="entry name" value="PTS_EIIA_TYPE_4"/>
    <property type="match status" value="1"/>
</dbReference>
<accession>A0A417ZHI5</accession>
<dbReference type="Gene3D" id="3.40.50.300">
    <property type="entry name" value="P-loop containing nucleotide triphosphate hydrolases"/>
    <property type="match status" value="1"/>
</dbReference>
<dbReference type="InterPro" id="IPR004701">
    <property type="entry name" value="PTS_EIIA_man-typ"/>
</dbReference>
<dbReference type="InterPro" id="IPR027417">
    <property type="entry name" value="P-loop_NTPase"/>
</dbReference>
<dbReference type="RefSeq" id="WP_118900615.1">
    <property type="nucleotide sequence ID" value="NZ_QOCR01000002.1"/>
</dbReference>
<evidence type="ECO:0000256" key="1">
    <source>
        <dbReference type="ARBA" id="ARBA00020887"/>
    </source>
</evidence>
<gene>
    <name evidence="9" type="ORF">DS831_03920</name>
</gene>
<dbReference type="Proteomes" id="UP000284109">
    <property type="component" value="Unassembled WGS sequence"/>
</dbReference>
<dbReference type="Pfam" id="PF00874">
    <property type="entry name" value="PRD"/>
    <property type="match status" value="1"/>
</dbReference>
<evidence type="ECO:0000256" key="3">
    <source>
        <dbReference type="ARBA" id="ARBA00022741"/>
    </source>
</evidence>
<dbReference type="InterPro" id="IPR036390">
    <property type="entry name" value="WH_DNA-bd_sf"/>
</dbReference>
<keyword evidence="4" id="KW-0067">ATP-binding</keyword>
<dbReference type="EMBL" id="QOCR01000002">
    <property type="protein sequence ID" value="RHW51181.1"/>
    <property type="molecule type" value="Genomic_DNA"/>
</dbReference>
<protein>
    <recommendedName>
        <fullName evidence="1">DNA translocase FtsK</fullName>
    </recommendedName>
</protein>
<evidence type="ECO:0000259" key="7">
    <source>
        <dbReference type="PROSITE" id="PS51096"/>
    </source>
</evidence>
<dbReference type="InterPro" id="IPR003593">
    <property type="entry name" value="AAA+_ATPase"/>
</dbReference>
<dbReference type="GO" id="GO:0008982">
    <property type="term" value="F:protein-N(PI)-phosphohistidine-sugar phosphotransferase activity"/>
    <property type="evidence" value="ECO:0007669"/>
    <property type="project" value="InterPro"/>
</dbReference>
<dbReference type="GO" id="GO:0005524">
    <property type="term" value="F:ATP binding"/>
    <property type="evidence" value="ECO:0007669"/>
    <property type="project" value="UniProtKB-KW"/>
</dbReference>
<dbReference type="PROSITE" id="PS51372">
    <property type="entry name" value="PRD_2"/>
    <property type="match status" value="1"/>
</dbReference>
<comment type="caution">
    <text evidence="9">The sequence shown here is derived from an EMBL/GenBank/DDBJ whole genome shotgun (WGS) entry which is preliminary data.</text>
</comment>
<sequence>MKLKAKERVFQQLQNLNQQLGKVTSEYLAEVMDLSRQNVNHYLVQLEREKRVQKINGHPNYWYAIKNINTPINSKLHEIIGANGSLKSIIQKCTAAIKYPPQGLNILLTGNSGVGKSFLAHQLYEYSKQQQVISAAAPFVVLNCADYADNPELLSATLFGYKQGAFTGANKDVDGLIANANGGYLFLDEVHRLSQENQEKLFVFLDTGRYRPIGEYKNWKTSKVRFIFATTEKVNKYFLNTFRRRIPVIVHLSDFSQRPVSERLDIVEALFKQEAKRLKRTITIDYHIINTLIFSNYAGNIGDIKNLIKISCAQAYNNSKGENLFIDVTNFPQSIIKKEVLNTLTVTPETNEKQLLPQELNYQQQLQNLFKKIINHSNMQHVKNELQQYLVKLNNDYSQKLTFLENNILQLWEKIVVKRYGLLSSISICKICLVVNRYDFNIEITQLQTTMNIIKEQYPRSTYVVKQFIELVPFWTSNTTLIFQIIASLLLSDCVNEKLPAKGLLLAHGENTASSIQAVVNQLCGNYIYEAIDMPMDSNVKEIIIETRKFLDEQVNADNLVLIVDMGSLQQIYSQLKDSIKGQLLVVNNLTTAVALDLGLKLSTQNNFSDILKQTESKYEISIKYFEGFARKNNIIISCMSGLGISEQLQRIFKNYLSKSNIEIYTKGYSELKQLIESNNIDYFKKTQLIITTSNLPESFSIPHFNIYDVFDDDPQNILKNTLLQVIDRMTYDDLVQDLIKFFSLKGIAARLRFLNPEVVTDEVETIIAKYENYFHQHFPDKVKLNLYMHLALMLERLIINRDSNDYSADNLSNSEKNFYQISKDIFQPLEQKYHIHMSNYEISLLYELMQNI</sequence>
<dbReference type="PANTHER" id="PTHR32071:SF38">
    <property type="entry name" value="PSP OPERON TRANSCRIPTIONAL ACTIVATOR"/>
    <property type="match status" value="1"/>
</dbReference>